<organism evidence="2 3">
    <name type="scientific">Megasphaera paucivorans</name>
    <dbReference type="NCBI Taxonomy" id="349095"/>
    <lineage>
        <taxon>Bacteria</taxon>
        <taxon>Bacillati</taxon>
        <taxon>Bacillota</taxon>
        <taxon>Negativicutes</taxon>
        <taxon>Veillonellales</taxon>
        <taxon>Veillonellaceae</taxon>
        <taxon>Megasphaera</taxon>
    </lineage>
</organism>
<dbReference type="PANTHER" id="PTHR48100">
    <property type="entry name" value="BROAD-SPECIFICITY PHOSPHATASE YOR283W-RELATED"/>
    <property type="match status" value="1"/>
</dbReference>
<reference evidence="2 3" key="1">
    <citation type="submission" date="2016-10" db="EMBL/GenBank/DDBJ databases">
        <authorList>
            <person name="de Groot N.N."/>
        </authorList>
    </citation>
    <scope>NUCLEOTIDE SEQUENCE [LARGE SCALE GENOMIC DNA]</scope>
    <source>
        <strain evidence="2 3">DSM 16981</strain>
    </source>
</reference>
<dbReference type="SUPFAM" id="SSF53254">
    <property type="entry name" value="Phosphoglycerate mutase-like"/>
    <property type="match status" value="1"/>
</dbReference>
<name>A0A1G9WFP0_9FIRM</name>
<dbReference type="SMART" id="SM00855">
    <property type="entry name" value="PGAM"/>
    <property type="match status" value="1"/>
</dbReference>
<dbReference type="Pfam" id="PF00300">
    <property type="entry name" value="His_Phos_1"/>
    <property type="match status" value="1"/>
</dbReference>
<dbReference type="CDD" id="cd00077">
    <property type="entry name" value="HDc"/>
    <property type="match status" value="1"/>
</dbReference>
<dbReference type="CDD" id="cd07067">
    <property type="entry name" value="HP_PGM_like"/>
    <property type="match status" value="1"/>
</dbReference>
<keyword evidence="3" id="KW-1185">Reference proteome</keyword>
<proteinExistence type="predicted"/>
<dbReference type="EMBL" id="FNHQ01000014">
    <property type="protein sequence ID" value="SDM82835.1"/>
    <property type="molecule type" value="Genomic_DNA"/>
</dbReference>
<accession>A0A1G9WFP0</accession>
<dbReference type="PANTHER" id="PTHR48100:SF1">
    <property type="entry name" value="HISTIDINE PHOSPHATASE FAMILY PROTEIN-RELATED"/>
    <property type="match status" value="1"/>
</dbReference>
<dbReference type="Pfam" id="PF01966">
    <property type="entry name" value="HD"/>
    <property type="match status" value="1"/>
</dbReference>
<dbReference type="GO" id="GO:0005737">
    <property type="term" value="C:cytoplasm"/>
    <property type="evidence" value="ECO:0007669"/>
    <property type="project" value="TreeGrafter"/>
</dbReference>
<sequence length="360" mass="40868">MGQYVFLIRHGKPFFPDNKTFCIGSRTDVPLCDEGIKQAKAWIPYFEFIESIYCSPLLRSKKTAEIIASERIPVQEMAALREINVGSWEGKSFQEIRQQYPDLYQKRGEDWAVVPLGAETLEQAADRMQQVVLRILKKTAHNAVVVTHEGSIRALMYRLMKLNPKIDAMFRQPYGSVTVLNYTENELIVTAVGKMPDDGPSIKEIHELWDDCGTPINVREHCLAVWDECRRISNYLLDGKGAVSQKVLHAAALLHDLCRSSGRAHPQMAATILRERGYMKIAQAIEQHHCIREITGGIDEAGILYLADKRVCGNKKVTLEERFASSWSKCLTAEAKIRHQEQYNAAIRIQRMIEQGEGKP</sequence>
<evidence type="ECO:0000313" key="3">
    <source>
        <dbReference type="Proteomes" id="UP000199309"/>
    </source>
</evidence>
<dbReference type="InterPro" id="IPR050275">
    <property type="entry name" value="PGM_Phosphatase"/>
</dbReference>
<dbReference type="Proteomes" id="UP000199309">
    <property type="component" value="Unassembled WGS sequence"/>
</dbReference>
<dbReference type="InterPro" id="IPR029033">
    <property type="entry name" value="His_PPase_superfam"/>
</dbReference>
<dbReference type="InterPro" id="IPR006674">
    <property type="entry name" value="HD_domain"/>
</dbReference>
<gene>
    <name evidence="2" type="ORF">SAMN05660299_01609</name>
</gene>
<dbReference type="OrthoDB" id="9781415at2"/>
<dbReference type="InterPro" id="IPR003607">
    <property type="entry name" value="HD/PDEase_dom"/>
</dbReference>
<feature type="domain" description="HD" evidence="1">
    <location>
        <begin position="219"/>
        <end position="309"/>
    </location>
</feature>
<dbReference type="SUPFAM" id="SSF109604">
    <property type="entry name" value="HD-domain/PDEase-like"/>
    <property type="match status" value="1"/>
</dbReference>
<dbReference type="STRING" id="349095.SAMN05660299_01609"/>
<dbReference type="RefSeq" id="WP_091650347.1">
    <property type="nucleotide sequence ID" value="NZ_FNHQ01000014.1"/>
</dbReference>
<dbReference type="Gene3D" id="3.40.50.1240">
    <property type="entry name" value="Phosphoglycerate mutase-like"/>
    <property type="match status" value="1"/>
</dbReference>
<protein>
    <submittedName>
        <fullName evidence="2">HD domain-containing protein</fullName>
    </submittedName>
</protein>
<dbReference type="InterPro" id="IPR013078">
    <property type="entry name" value="His_Pase_superF_clade-1"/>
</dbReference>
<evidence type="ECO:0000313" key="2">
    <source>
        <dbReference type="EMBL" id="SDM82835.1"/>
    </source>
</evidence>
<evidence type="ECO:0000259" key="1">
    <source>
        <dbReference type="Pfam" id="PF01966"/>
    </source>
</evidence>
<dbReference type="GO" id="GO:0016791">
    <property type="term" value="F:phosphatase activity"/>
    <property type="evidence" value="ECO:0007669"/>
    <property type="project" value="TreeGrafter"/>
</dbReference>
<dbReference type="Gene3D" id="1.10.3210.10">
    <property type="entry name" value="Hypothetical protein af1432"/>
    <property type="match status" value="1"/>
</dbReference>
<dbReference type="AlphaFoldDB" id="A0A1G9WFP0"/>